<dbReference type="Proteomes" id="UP000235145">
    <property type="component" value="Unassembled WGS sequence"/>
</dbReference>
<dbReference type="GO" id="GO:0045892">
    <property type="term" value="P:negative regulation of DNA-templated transcription"/>
    <property type="evidence" value="ECO:0007669"/>
    <property type="project" value="InterPro"/>
</dbReference>
<feature type="region of interest" description="Disordered" evidence="1">
    <location>
        <begin position="279"/>
        <end position="352"/>
    </location>
</feature>
<dbReference type="GO" id="GO:0048367">
    <property type="term" value="P:shoot system development"/>
    <property type="evidence" value="ECO:0007669"/>
    <property type="project" value="InterPro"/>
</dbReference>
<name>A0A9R1XXW9_LACSA</name>
<feature type="compositionally biased region" description="Acidic residues" evidence="1">
    <location>
        <begin position="327"/>
        <end position="352"/>
    </location>
</feature>
<protein>
    <submittedName>
        <fullName evidence="2">Uncharacterized protein</fullName>
    </submittedName>
</protein>
<dbReference type="PANTHER" id="PTHR35504">
    <property type="entry name" value="PROTEIN EMBRYONIC FLOWER 1"/>
    <property type="match status" value="1"/>
</dbReference>
<dbReference type="AlphaFoldDB" id="A0A9R1XXW9"/>
<dbReference type="PANTHER" id="PTHR35504:SF1">
    <property type="entry name" value="PROTEIN EMBRYONIC FLOWER 1"/>
    <property type="match status" value="1"/>
</dbReference>
<keyword evidence="3" id="KW-1185">Reference proteome</keyword>
<feature type="region of interest" description="Disordered" evidence="1">
    <location>
        <begin position="365"/>
        <end position="413"/>
    </location>
</feature>
<comment type="caution">
    <text evidence="2">The sequence shown here is derived from an EMBL/GenBank/DDBJ whole genome shotgun (WGS) entry which is preliminary data.</text>
</comment>
<evidence type="ECO:0000313" key="3">
    <source>
        <dbReference type="Proteomes" id="UP000235145"/>
    </source>
</evidence>
<evidence type="ECO:0000313" key="2">
    <source>
        <dbReference type="EMBL" id="KAJ0228439.1"/>
    </source>
</evidence>
<dbReference type="GO" id="GO:0009910">
    <property type="term" value="P:negative regulation of flower development"/>
    <property type="evidence" value="ECO:0007669"/>
    <property type="project" value="InterPro"/>
</dbReference>
<gene>
    <name evidence="2" type="ORF">LSAT_V11C100014720</name>
</gene>
<dbReference type="InterPro" id="IPR034583">
    <property type="entry name" value="EMF1"/>
</dbReference>
<organism evidence="2 3">
    <name type="scientific">Lactuca sativa</name>
    <name type="common">Garden lettuce</name>
    <dbReference type="NCBI Taxonomy" id="4236"/>
    <lineage>
        <taxon>Eukaryota</taxon>
        <taxon>Viridiplantae</taxon>
        <taxon>Streptophyta</taxon>
        <taxon>Embryophyta</taxon>
        <taxon>Tracheophyta</taxon>
        <taxon>Spermatophyta</taxon>
        <taxon>Magnoliopsida</taxon>
        <taxon>eudicotyledons</taxon>
        <taxon>Gunneridae</taxon>
        <taxon>Pentapetalae</taxon>
        <taxon>asterids</taxon>
        <taxon>campanulids</taxon>
        <taxon>Asterales</taxon>
        <taxon>Asteraceae</taxon>
        <taxon>Cichorioideae</taxon>
        <taxon>Cichorieae</taxon>
        <taxon>Lactucinae</taxon>
        <taxon>Lactuca</taxon>
    </lineage>
</organism>
<reference evidence="2 3" key="1">
    <citation type="journal article" date="2017" name="Nat. Commun.">
        <title>Genome assembly with in vitro proximity ligation data and whole-genome triplication in lettuce.</title>
        <authorList>
            <person name="Reyes-Chin-Wo S."/>
            <person name="Wang Z."/>
            <person name="Yang X."/>
            <person name="Kozik A."/>
            <person name="Arikit S."/>
            <person name="Song C."/>
            <person name="Xia L."/>
            <person name="Froenicke L."/>
            <person name="Lavelle D.O."/>
            <person name="Truco M.J."/>
            <person name="Xia R."/>
            <person name="Zhu S."/>
            <person name="Xu C."/>
            <person name="Xu H."/>
            <person name="Xu X."/>
            <person name="Cox K."/>
            <person name="Korf I."/>
            <person name="Meyers B.C."/>
            <person name="Michelmore R.W."/>
        </authorList>
    </citation>
    <scope>NUCLEOTIDE SEQUENCE [LARGE SCALE GENOMIC DNA]</scope>
    <source>
        <strain evidence="3">cv. Salinas</strain>
        <tissue evidence="2">Seedlings</tissue>
    </source>
</reference>
<feature type="compositionally biased region" description="Basic residues" evidence="1">
    <location>
        <begin position="373"/>
        <end position="410"/>
    </location>
</feature>
<proteinExistence type="predicted"/>
<dbReference type="EMBL" id="NBSK02000001">
    <property type="protein sequence ID" value="KAJ0228439.1"/>
    <property type="molecule type" value="Genomic_DNA"/>
</dbReference>
<sequence length="503" mass="55847">MKTLQGFCITFDSSQNPSTDSTKIEHMRVFKFLVIEENPCRLTCFRGDSFSTTNQIAKQVDSRSSAFGMEYVAAVRERDPRTCWPFGSVCEFKDLNTQDVAPKTLPLSNLKITEDTNASKLPKVQSSKGKEVVEFEAPTAFEVEVSKNNEAGSETVTAFELEWTKENNTESEIATAMTLLEISKGNKTQLETSTEFELEIPKEKMTQSENASAFELEWTKGIETGYESETATEIITSKELNNGMDEDMSDGGTELVNLSESENEEIVKEYGGSNTEIVVISDDDDDDDANLGKTSKPTKKRKCRGMSELMRDPVGPDIESTLHLSDSVDEYTDESDEDFTIDDYDDKDDSDDDETEWMLLKKQKAVKITSRSNRSRNYKKKKTCAPKPKPKPSNRGPKGRTKRAKLHPHPQPHNNFAARKLAVAIEAEVALAANQKRSGLYDMRGGTGQTVVGQPVAGVGGLKDPGPVVTGTPGKQWTLVCLLNRNPADFTIIGPGNKYMTWF</sequence>
<accession>A0A9R1XXW9</accession>
<evidence type="ECO:0000256" key="1">
    <source>
        <dbReference type="SAM" id="MobiDB-lite"/>
    </source>
</evidence>